<feature type="compositionally biased region" description="Basic and acidic residues" evidence="1">
    <location>
        <begin position="32"/>
        <end position="53"/>
    </location>
</feature>
<dbReference type="Proteomes" id="UP001085076">
    <property type="component" value="Miscellaneous, Linkage group lg06"/>
</dbReference>
<name>A0A9D5H9T0_9LILI</name>
<reference evidence="2" key="2">
    <citation type="journal article" date="2022" name="Hortic Res">
        <title>The genome of Dioscorea zingiberensis sheds light on the biosynthesis, origin and evolution of the medicinally important diosgenin saponins.</title>
        <authorList>
            <person name="Li Y."/>
            <person name="Tan C."/>
            <person name="Li Z."/>
            <person name="Guo J."/>
            <person name="Li S."/>
            <person name="Chen X."/>
            <person name="Wang C."/>
            <person name="Dai X."/>
            <person name="Yang H."/>
            <person name="Song W."/>
            <person name="Hou L."/>
            <person name="Xu J."/>
            <person name="Tong Z."/>
            <person name="Xu A."/>
            <person name="Yuan X."/>
            <person name="Wang W."/>
            <person name="Yang Q."/>
            <person name="Chen L."/>
            <person name="Sun Z."/>
            <person name="Wang K."/>
            <person name="Pan B."/>
            <person name="Chen J."/>
            <person name="Bao Y."/>
            <person name="Liu F."/>
            <person name="Qi X."/>
            <person name="Gang D.R."/>
            <person name="Wen J."/>
            <person name="Li J."/>
        </authorList>
    </citation>
    <scope>NUCLEOTIDE SEQUENCE</scope>
    <source>
        <strain evidence="2">Dzin_1.0</strain>
    </source>
</reference>
<feature type="region of interest" description="Disordered" evidence="1">
    <location>
        <begin position="19"/>
        <end position="58"/>
    </location>
</feature>
<keyword evidence="3" id="KW-1185">Reference proteome</keyword>
<organism evidence="2 3">
    <name type="scientific">Dioscorea zingiberensis</name>
    <dbReference type="NCBI Taxonomy" id="325984"/>
    <lineage>
        <taxon>Eukaryota</taxon>
        <taxon>Viridiplantae</taxon>
        <taxon>Streptophyta</taxon>
        <taxon>Embryophyta</taxon>
        <taxon>Tracheophyta</taxon>
        <taxon>Spermatophyta</taxon>
        <taxon>Magnoliopsida</taxon>
        <taxon>Liliopsida</taxon>
        <taxon>Dioscoreales</taxon>
        <taxon>Dioscoreaceae</taxon>
        <taxon>Dioscorea</taxon>
    </lineage>
</organism>
<reference evidence="2" key="1">
    <citation type="submission" date="2021-03" db="EMBL/GenBank/DDBJ databases">
        <authorList>
            <person name="Li Z."/>
            <person name="Yang C."/>
        </authorList>
    </citation>
    <scope>NUCLEOTIDE SEQUENCE</scope>
    <source>
        <strain evidence="2">Dzin_1.0</strain>
        <tissue evidence="2">Leaf</tissue>
    </source>
</reference>
<evidence type="ECO:0000313" key="2">
    <source>
        <dbReference type="EMBL" id="KAJ0968674.1"/>
    </source>
</evidence>
<sequence length="88" mass="9703">MGALHQLIKAYLGDHSILTKTRGSGRGNGRTNEGKKKRSEDNNSEALLKKSKLESSSSSLIKLQVPKVKFVDRISGLQQIVSHFGKIR</sequence>
<protein>
    <submittedName>
        <fullName evidence="2">Uncharacterized protein</fullName>
    </submittedName>
</protein>
<dbReference type="EMBL" id="JAGGNH010000006">
    <property type="protein sequence ID" value="KAJ0968674.1"/>
    <property type="molecule type" value="Genomic_DNA"/>
</dbReference>
<dbReference type="AlphaFoldDB" id="A0A9D5H9T0"/>
<evidence type="ECO:0000256" key="1">
    <source>
        <dbReference type="SAM" id="MobiDB-lite"/>
    </source>
</evidence>
<evidence type="ECO:0000313" key="3">
    <source>
        <dbReference type="Proteomes" id="UP001085076"/>
    </source>
</evidence>
<comment type="caution">
    <text evidence="2">The sequence shown here is derived from an EMBL/GenBank/DDBJ whole genome shotgun (WGS) entry which is preliminary data.</text>
</comment>
<gene>
    <name evidence="2" type="ORF">J5N97_021551</name>
</gene>
<proteinExistence type="predicted"/>
<accession>A0A9D5H9T0</accession>